<keyword evidence="10" id="KW-1185">Reference proteome</keyword>
<evidence type="ECO:0000256" key="7">
    <source>
        <dbReference type="SAM" id="Phobius"/>
    </source>
</evidence>
<name>A0AAV9IZB1_CYACA</name>
<reference evidence="9 10" key="1">
    <citation type="submission" date="2022-07" db="EMBL/GenBank/DDBJ databases">
        <title>Genome-wide signatures of adaptation to extreme environments.</title>
        <authorList>
            <person name="Cho C.H."/>
            <person name="Yoon H.S."/>
        </authorList>
    </citation>
    <scope>NUCLEOTIDE SEQUENCE [LARGE SCALE GENOMIC DNA]</scope>
    <source>
        <strain evidence="9 10">DBV 063 E5</strain>
    </source>
</reference>
<feature type="transmembrane region" description="Helical" evidence="7">
    <location>
        <begin position="295"/>
        <end position="317"/>
    </location>
</feature>
<evidence type="ECO:0000259" key="8">
    <source>
        <dbReference type="PROSITE" id="PS50850"/>
    </source>
</evidence>
<feature type="region of interest" description="Disordered" evidence="6">
    <location>
        <begin position="588"/>
        <end position="607"/>
    </location>
</feature>
<feature type="transmembrane region" description="Helical" evidence="7">
    <location>
        <begin position="536"/>
        <end position="553"/>
    </location>
</feature>
<feature type="compositionally biased region" description="Polar residues" evidence="6">
    <location>
        <begin position="34"/>
        <end position="44"/>
    </location>
</feature>
<evidence type="ECO:0000313" key="10">
    <source>
        <dbReference type="Proteomes" id="UP001301350"/>
    </source>
</evidence>
<evidence type="ECO:0000256" key="1">
    <source>
        <dbReference type="ARBA" id="ARBA00004141"/>
    </source>
</evidence>
<evidence type="ECO:0000256" key="3">
    <source>
        <dbReference type="ARBA" id="ARBA00022692"/>
    </source>
</evidence>
<keyword evidence="5 7" id="KW-0472">Membrane</keyword>
<dbReference type="GO" id="GO:0022857">
    <property type="term" value="F:transmembrane transporter activity"/>
    <property type="evidence" value="ECO:0007669"/>
    <property type="project" value="InterPro"/>
</dbReference>
<dbReference type="AlphaFoldDB" id="A0AAV9IZB1"/>
<dbReference type="PANTHER" id="PTHR23504">
    <property type="entry name" value="MAJOR FACILITATOR SUPERFAMILY DOMAIN-CONTAINING PROTEIN 10"/>
    <property type="match status" value="1"/>
</dbReference>
<dbReference type="Gene3D" id="1.20.1250.20">
    <property type="entry name" value="MFS general substrate transporter like domains"/>
    <property type="match status" value="1"/>
</dbReference>
<feature type="transmembrane region" description="Helical" evidence="7">
    <location>
        <begin position="487"/>
        <end position="515"/>
    </location>
</feature>
<dbReference type="Proteomes" id="UP001301350">
    <property type="component" value="Unassembled WGS sequence"/>
</dbReference>
<dbReference type="Pfam" id="PF07690">
    <property type="entry name" value="MFS_1"/>
    <property type="match status" value="1"/>
</dbReference>
<feature type="transmembrane region" description="Helical" evidence="7">
    <location>
        <begin position="394"/>
        <end position="415"/>
    </location>
</feature>
<dbReference type="SUPFAM" id="SSF103473">
    <property type="entry name" value="MFS general substrate transporter"/>
    <property type="match status" value="1"/>
</dbReference>
<keyword evidence="4 7" id="KW-1133">Transmembrane helix</keyword>
<dbReference type="InterPro" id="IPR036259">
    <property type="entry name" value="MFS_trans_sf"/>
</dbReference>
<gene>
    <name evidence="9" type="ORF">CDCA_CDCA13G3702</name>
</gene>
<dbReference type="PROSITE" id="PS50850">
    <property type="entry name" value="MFS"/>
    <property type="match status" value="1"/>
</dbReference>
<comment type="subcellular location">
    <subcellularLocation>
        <location evidence="1">Membrane</location>
        <topology evidence="1">Multi-pass membrane protein</topology>
    </subcellularLocation>
</comment>
<dbReference type="GO" id="GO:0016020">
    <property type="term" value="C:membrane"/>
    <property type="evidence" value="ECO:0007669"/>
    <property type="project" value="UniProtKB-SubCell"/>
</dbReference>
<comment type="caution">
    <text evidence="9">The sequence shown here is derived from an EMBL/GenBank/DDBJ whole genome shotgun (WGS) entry which is preliminary data.</text>
</comment>
<evidence type="ECO:0000313" key="9">
    <source>
        <dbReference type="EMBL" id="KAK4537677.1"/>
    </source>
</evidence>
<proteinExistence type="predicted"/>
<dbReference type="InterPro" id="IPR011701">
    <property type="entry name" value="MFS"/>
</dbReference>
<evidence type="ECO:0000256" key="6">
    <source>
        <dbReference type="SAM" id="MobiDB-lite"/>
    </source>
</evidence>
<keyword evidence="2" id="KW-0813">Transport</keyword>
<dbReference type="EMBL" id="JANCYW010000013">
    <property type="protein sequence ID" value="KAK4537677.1"/>
    <property type="molecule type" value="Genomic_DNA"/>
</dbReference>
<dbReference type="InterPro" id="IPR020846">
    <property type="entry name" value="MFS_dom"/>
</dbReference>
<evidence type="ECO:0000256" key="4">
    <source>
        <dbReference type="ARBA" id="ARBA00022989"/>
    </source>
</evidence>
<keyword evidence="3 7" id="KW-0812">Transmembrane</keyword>
<feature type="transmembrane region" description="Helical" evidence="7">
    <location>
        <begin position="427"/>
        <end position="446"/>
    </location>
</feature>
<feature type="region of interest" description="Disordered" evidence="6">
    <location>
        <begin position="1"/>
        <end position="102"/>
    </location>
</feature>
<dbReference type="PANTHER" id="PTHR23504:SF111">
    <property type="entry name" value="MAJOR FACILITATOR SUPERFAMILY (MFS) PROFILE DOMAIN-CONTAINING PROTEIN"/>
    <property type="match status" value="1"/>
</dbReference>
<evidence type="ECO:0000256" key="2">
    <source>
        <dbReference type="ARBA" id="ARBA00022448"/>
    </source>
</evidence>
<feature type="domain" description="Major facilitator superfamily (MFS) profile" evidence="8">
    <location>
        <begin position="122"/>
        <end position="585"/>
    </location>
</feature>
<organism evidence="9 10">
    <name type="scientific">Cyanidium caldarium</name>
    <name type="common">Red alga</name>
    <dbReference type="NCBI Taxonomy" id="2771"/>
    <lineage>
        <taxon>Eukaryota</taxon>
        <taxon>Rhodophyta</taxon>
        <taxon>Bangiophyceae</taxon>
        <taxon>Cyanidiales</taxon>
        <taxon>Cyanidiaceae</taxon>
        <taxon>Cyanidium</taxon>
    </lineage>
</organism>
<feature type="transmembrane region" description="Helical" evidence="7">
    <location>
        <begin position="254"/>
        <end position="283"/>
    </location>
</feature>
<feature type="transmembrane region" description="Helical" evidence="7">
    <location>
        <begin position="193"/>
        <end position="210"/>
    </location>
</feature>
<feature type="transmembrane region" description="Helical" evidence="7">
    <location>
        <begin position="559"/>
        <end position="580"/>
    </location>
</feature>
<evidence type="ECO:0000256" key="5">
    <source>
        <dbReference type="ARBA" id="ARBA00023136"/>
    </source>
</evidence>
<feature type="transmembrane region" description="Helical" evidence="7">
    <location>
        <begin position="152"/>
        <end position="173"/>
    </location>
</feature>
<sequence>MTATQSSEAADASGKGARGVDVNGHGPKRENGSREGSFSWSESADASGKGARGVDVNGHGPKRENGSREGSFSWSESGEPRSDSIGSQTAARGYRKVSSTEHDAPTVAAASGGWWTRVSPWTIGLLFALVASDACTLMVIGPFLPAFVQQRLGVQPSAVGLSVGLITGAYNLGNGLFAPHFGNLSDKHGRRPFLLLGVMASAVFTLLFPFQRRVWSASACRLLTGSLNSGSALTKAYLADMTTRERGALPADRALLFAYLGAVWALARSLGSAASGLFTGLSIRWLAVDGAANPYLAPCILMVLYLSAVLAVATRFLPESRTPSAARGGGGRADVASLGFVARSRWVFQAGGTTMQRLLVCNSVHQFCNGGLLIALVLFTALERARGGMGLGPNAVGVVFTHFGVVGLLFQALACGTLLRRLGLRRMYMLGVSLLAVGCFIMPLAAPMSRLAEGWDAGTIATTASASAASAAIHERLQEMVSWASLALVWVPLTVMLLPIACGFMAGLPILFSLISNASPLEVQGLAQGLAQSSGGVFRTFGPLVTGVVFGMSVAHAHIWITFAMLAVLYGVCALLVVGLREEAEKSYEEQHEGAGPERASVSRLVM</sequence>
<protein>
    <recommendedName>
        <fullName evidence="8">Major facilitator superfamily (MFS) profile domain-containing protein</fullName>
    </recommendedName>
</protein>
<feature type="transmembrane region" description="Helical" evidence="7">
    <location>
        <begin position="121"/>
        <end position="140"/>
    </location>
</feature>
<accession>A0AAV9IZB1</accession>
<feature type="transmembrane region" description="Helical" evidence="7">
    <location>
        <begin position="364"/>
        <end position="382"/>
    </location>
</feature>